<gene>
    <name evidence="2" type="ORF">Cco03nite_54850</name>
</gene>
<accession>A0A8J3L6H6</accession>
<dbReference type="GO" id="GO:0008237">
    <property type="term" value="F:metallopeptidase activity"/>
    <property type="evidence" value="ECO:0007669"/>
    <property type="project" value="InterPro"/>
</dbReference>
<protein>
    <recommendedName>
        <fullName evidence="4">Matrixin</fullName>
    </recommendedName>
</protein>
<evidence type="ECO:0008006" key="4">
    <source>
        <dbReference type="Google" id="ProtNLM"/>
    </source>
</evidence>
<reference evidence="2 3" key="1">
    <citation type="submission" date="2021-01" db="EMBL/GenBank/DDBJ databases">
        <title>Whole genome shotgun sequence of Catellatospora coxensis NBRC 107359.</title>
        <authorList>
            <person name="Komaki H."/>
            <person name="Tamura T."/>
        </authorList>
    </citation>
    <scope>NUCLEOTIDE SEQUENCE [LARGE SCALE GENOMIC DNA]</scope>
    <source>
        <strain evidence="2 3">NBRC 107359</strain>
    </source>
</reference>
<dbReference type="SUPFAM" id="SSF55486">
    <property type="entry name" value="Metalloproteases ('zincins'), catalytic domain"/>
    <property type="match status" value="1"/>
</dbReference>
<sequence>MSWTRRLLAVAAASAMVVAAAPLAASPGWASHDWWADPDNATQYVSSVSLTSNGGSAVWNGRFELDRSDVNTAVGNGDINVYDGYYGDTGWAGQADCINVTALADCDVFEVKFNQTYMDNYTLQEWMKVGCHEFGHTGGLDHRTTSTDGDLNSCMRTGTANLSLDLDQHDLDVINDDV</sequence>
<evidence type="ECO:0000313" key="3">
    <source>
        <dbReference type="Proteomes" id="UP000630887"/>
    </source>
</evidence>
<dbReference type="Gene3D" id="3.40.390.10">
    <property type="entry name" value="Collagenase (Catalytic Domain)"/>
    <property type="match status" value="1"/>
</dbReference>
<evidence type="ECO:0000256" key="1">
    <source>
        <dbReference type="SAM" id="SignalP"/>
    </source>
</evidence>
<evidence type="ECO:0000313" key="2">
    <source>
        <dbReference type="EMBL" id="GIG08785.1"/>
    </source>
</evidence>
<feature type="signal peptide" evidence="1">
    <location>
        <begin position="1"/>
        <end position="30"/>
    </location>
</feature>
<feature type="chain" id="PRO_5035295641" description="Matrixin" evidence="1">
    <location>
        <begin position="31"/>
        <end position="178"/>
    </location>
</feature>
<dbReference type="Proteomes" id="UP000630887">
    <property type="component" value="Unassembled WGS sequence"/>
</dbReference>
<dbReference type="RefSeq" id="WP_203695092.1">
    <property type="nucleotide sequence ID" value="NZ_BAAALC010000020.1"/>
</dbReference>
<dbReference type="EMBL" id="BONI01000053">
    <property type="protein sequence ID" value="GIG08785.1"/>
    <property type="molecule type" value="Genomic_DNA"/>
</dbReference>
<name>A0A8J3L6H6_9ACTN</name>
<keyword evidence="3" id="KW-1185">Reference proteome</keyword>
<dbReference type="InterPro" id="IPR024079">
    <property type="entry name" value="MetalloPept_cat_dom_sf"/>
</dbReference>
<organism evidence="2 3">
    <name type="scientific">Catellatospora coxensis</name>
    <dbReference type="NCBI Taxonomy" id="310354"/>
    <lineage>
        <taxon>Bacteria</taxon>
        <taxon>Bacillati</taxon>
        <taxon>Actinomycetota</taxon>
        <taxon>Actinomycetes</taxon>
        <taxon>Micromonosporales</taxon>
        <taxon>Micromonosporaceae</taxon>
        <taxon>Catellatospora</taxon>
    </lineage>
</organism>
<proteinExistence type="predicted"/>
<comment type="caution">
    <text evidence="2">The sequence shown here is derived from an EMBL/GenBank/DDBJ whole genome shotgun (WGS) entry which is preliminary data.</text>
</comment>
<dbReference type="AlphaFoldDB" id="A0A8J3L6H6"/>
<keyword evidence="1" id="KW-0732">Signal</keyword>